<evidence type="ECO:0000313" key="7">
    <source>
        <dbReference type="Proteomes" id="UP001301350"/>
    </source>
</evidence>
<gene>
    <name evidence="6" type="ORF">CDCA_CDCA06G1929</name>
</gene>
<dbReference type="Pfam" id="PF00294">
    <property type="entry name" value="PfkB"/>
    <property type="match status" value="2"/>
</dbReference>
<evidence type="ECO:0000256" key="4">
    <source>
        <dbReference type="RuleBase" id="RU003704"/>
    </source>
</evidence>
<dbReference type="GO" id="GO:0016301">
    <property type="term" value="F:kinase activity"/>
    <property type="evidence" value="ECO:0007669"/>
    <property type="project" value="UniProtKB-KW"/>
</dbReference>
<dbReference type="InterPro" id="IPR052562">
    <property type="entry name" value="Ketohexokinase-related"/>
</dbReference>
<name>A0AAV9IUF7_CYACA</name>
<dbReference type="Gene3D" id="3.40.1190.20">
    <property type="match status" value="1"/>
</dbReference>
<protein>
    <recommendedName>
        <fullName evidence="5">Carbohydrate kinase PfkB domain-containing protein</fullName>
    </recommendedName>
</protein>
<evidence type="ECO:0000256" key="2">
    <source>
        <dbReference type="ARBA" id="ARBA00022679"/>
    </source>
</evidence>
<reference evidence="6 7" key="1">
    <citation type="submission" date="2022-07" db="EMBL/GenBank/DDBJ databases">
        <title>Genome-wide signatures of adaptation to extreme environments.</title>
        <authorList>
            <person name="Cho C.H."/>
            <person name="Yoon H.S."/>
        </authorList>
    </citation>
    <scope>NUCLEOTIDE SEQUENCE [LARGE SCALE GENOMIC DNA]</scope>
    <source>
        <strain evidence="6 7">DBV 063 E5</strain>
    </source>
</reference>
<feature type="domain" description="Carbohydrate kinase PfkB" evidence="5">
    <location>
        <begin position="16"/>
        <end position="253"/>
    </location>
</feature>
<dbReference type="PANTHER" id="PTHR42774:SF3">
    <property type="entry name" value="KETOHEXOKINASE"/>
    <property type="match status" value="1"/>
</dbReference>
<dbReference type="Proteomes" id="UP001301350">
    <property type="component" value="Unassembled WGS sequence"/>
</dbReference>
<evidence type="ECO:0000256" key="3">
    <source>
        <dbReference type="ARBA" id="ARBA00022777"/>
    </source>
</evidence>
<keyword evidence="3 4" id="KW-0418">Kinase</keyword>
<keyword evidence="7" id="KW-1185">Reference proteome</keyword>
<dbReference type="PRINTS" id="PR00990">
    <property type="entry name" value="RIBOKINASE"/>
</dbReference>
<proteinExistence type="inferred from homology"/>
<feature type="domain" description="Carbohydrate kinase PfkB" evidence="5">
    <location>
        <begin position="295"/>
        <end position="348"/>
    </location>
</feature>
<dbReference type="PANTHER" id="PTHR42774">
    <property type="entry name" value="PHOSPHOTRANSFERASE SYSTEM TRANSPORT PROTEIN"/>
    <property type="match status" value="1"/>
</dbReference>
<comment type="similarity">
    <text evidence="1 4">Belongs to the carbohydrate kinase PfkB family.</text>
</comment>
<dbReference type="EMBL" id="JANCYW010000006">
    <property type="protein sequence ID" value="KAK4535904.1"/>
    <property type="molecule type" value="Genomic_DNA"/>
</dbReference>
<accession>A0AAV9IUF7</accession>
<dbReference type="SUPFAM" id="SSF53613">
    <property type="entry name" value="Ribokinase-like"/>
    <property type="match status" value="1"/>
</dbReference>
<dbReference type="InterPro" id="IPR029056">
    <property type="entry name" value="Ribokinase-like"/>
</dbReference>
<comment type="caution">
    <text evidence="6">The sequence shown here is derived from an EMBL/GenBank/DDBJ whole genome shotgun (WGS) entry which is preliminary data.</text>
</comment>
<dbReference type="InterPro" id="IPR011611">
    <property type="entry name" value="PfkB_dom"/>
</dbReference>
<dbReference type="InterPro" id="IPR002173">
    <property type="entry name" value="Carboh/pur_kinase_PfkB_CS"/>
</dbReference>
<evidence type="ECO:0000256" key="1">
    <source>
        <dbReference type="ARBA" id="ARBA00010688"/>
    </source>
</evidence>
<organism evidence="6 7">
    <name type="scientific">Cyanidium caldarium</name>
    <name type="common">Red alga</name>
    <dbReference type="NCBI Taxonomy" id="2771"/>
    <lineage>
        <taxon>Eukaryota</taxon>
        <taxon>Rhodophyta</taxon>
        <taxon>Bangiophyceae</taxon>
        <taxon>Cyanidiales</taxon>
        <taxon>Cyanidiaceae</taxon>
        <taxon>Cyanidium</taxon>
    </lineage>
</organism>
<sequence>MKTPQPPFACKTVLGLGAASLDYLATVDAFPQPDAKIRTTEFAVSGGGNAANTLTALQRLGVQTRLVAKLGEDLIGSSTLAELQAEGIDTRYVQVRRGMVSPFTYVIVDSQSATRTCIHTPASEEVLAEEVLGDDQGEALLQGVDLLHLDSRSTLAAIALARRAKARGIPIVLDVEKPRPHAEALLPLADYIVTNATYPLQFGSSPGQPGARRLFATNGMMAMLEAGPARWVISTQGKNGSVMVRNVHPAEAQHTAVNGVPVMVTHGTAPSSSDCLQCDPRYDMLQCPAWPLSASERIVDTTGAGDAYIGGAIFGLLHGYAPEKLMALASFLAARKLTGWGARSALPTWRDLPEALLPTGAGSAATAPSQR</sequence>
<evidence type="ECO:0000313" key="6">
    <source>
        <dbReference type="EMBL" id="KAK4535904.1"/>
    </source>
</evidence>
<evidence type="ECO:0000259" key="5">
    <source>
        <dbReference type="Pfam" id="PF00294"/>
    </source>
</evidence>
<dbReference type="PROSITE" id="PS00584">
    <property type="entry name" value="PFKB_KINASES_2"/>
    <property type="match status" value="1"/>
</dbReference>
<dbReference type="AlphaFoldDB" id="A0AAV9IUF7"/>
<dbReference type="InterPro" id="IPR002139">
    <property type="entry name" value="Ribo/fructo_kinase"/>
</dbReference>
<keyword evidence="2 4" id="KW-0808">Transferase</keyword>